<dbReference type="PROSITE" id="PS00065">
    <property type="entry name" value="D_2_HYDROXYACID_DH_1"/>
    <property type="match status" value="1"/>
</dbReference>
<dbReference type="InterPro" id="IPR036291">
    <property type="entry name" value="NAD(P)-bd_dom_sf"/>
</dbReference>
<keyword evidence="3 5" id="KW-0862">Zinc</keyword>
<dbReference type="SUPFAM" id="SSF50129">
    <property type="entry name" value="GroES-like"/>
    <property type="match status" value="1"/>
</dbReference>
<evidence type="ECO:0000259" key="6">
    <source>
        <dbReference type="SMART" id="SM00829"/>
    </source>
</evidence>
<dbReference type="InterPro" id="IPR029752">
    <property type="entry name" value="D-isomer_DH_CS1"/>
</dbReference>
<keyword evidence="8" id="KW-1185">Reference proteome</keyword>
<evidence type="ECO:0000256" key="3">
    <source>
        <dbReference type="ARBA" id="ARBA00022833"/>
    </source>
</evidence>
<evidence type="ECO:0000256" key="5">
    <source>
        <dbReference type="RuleBase" id="RU361277"/>
    </source>
</evidence>
<proteinExistence type="inferred from homology"/>
<evidence type="ECO:0000256" key="1">
    <source>
        <dbReference type="ARBA" id="ARBA00001947"/>
    </source>
</evidence>
<dbReference type="OrthoDB" id="1879366at2759"/>
<evidence type="ECO:0000256" key="2">
    <source>
        <dbReference type="ARBA" id="ARBA00022723"/>
    </source>
</evidence>
<dbReference type="PROSITE" id="PS00059">
    <property type="entry name" value="ADH_ZINC"/>
    <property type="match status" value="1"/>
</dbReference>
<dbReference type="InterPro" id="IPR020843">
    <property type="entry name" value="ER"/>
</dbReference>
<dbReference type="InterPro" id="IPR013149">
    <property type="entry name" value="ADH-like_C"/>
</dbReference>
<dbReference type="GO" id="GO:0016616">
    <property type="term" value="F:oxidoreductase activity, acting on the CH-OH group of donors, NAD or NADP as acceptor"/>
    <property type="evidence" value="ECO:0007669"/>
    <property type="project" value="InterPro"/>
</dbReference>
<evidence type="ECO:0000256" key="4">
    <source>
        <dbReference type="ARBA" id="ARBA00023002"/>
    </source>
</evidence>
<comment type="caution">
    <text evidence="7">The sequence shown here is derived from an EMBL/GenBank/DDBJ whole genome shotgun (WGS) entry which is preliminary data.</text>
</comment>
<comment type="similarity">
    <text evidence="5">Belongs to the zinc-containing alcohol dehydrogenase family.</text>
</comment>
<name>A0A8H3G035_9LECA</name>
<gene>
    <name evidence="7" type="ORF">ALECFALPRED_005867</name>
</gene>
<dbReference type="EMBL" id="CAJPDR010000370">
    <property type="protein sequence ID" value="CAF9934152.1"/>
    <property type="molecule type" value="Genomic_DNA"/>
</dbReference>
<evidence type="ECO:0000313" key="8">
    <source>
        <dbReference type="Proteomes" id="UP000664203"/>
    </source>
</evidence>
<evidence type="ECO:0000313" key="7">
    <source>
        <dbReference type="EMBL" id="CAF9934152.1"/>
    </source>
</evidence>
<dbReference type="Proteomes" id="UP000664203">
    <property type="component" value="Unassembled WGS sequence"/>
</dbReference>
<dbReference type="SMART" id="SM00829">
    <property type="entry name" value="PKS_ER"/>
    <property type="match status" value="1"/>
</dbReference>
<dbReference type="CDD" id="cd05283">
    <property type="entry name" value="CAD1"/>
    <property type="match status" value="1"/>
</dbReference>
<dbReference type="InterPro" id="IPR011032">
    <property type="entry name" value="GroES-like_sf"/>
</dbReference>
<comment type="cofactor">
    <cofactor evidence="1 5">
        <name>Zn(2+)</name>
        <dbReference type="ChEBI" id="CHEBI:29105"/>
    </cofactor>
</comment>
<dbReference type="GO" id="GO:0008270">
    <property type="term" value="F:zinc ion binding"/>
    <property type="evidence" value="ECO:0007669"/>
    <property type="project" value="InterPro"/>
</dbReference>
<dbReference type="PANTHER" id="PTHR42683">
    <property type="entry name" value="ALDEHYDE REDUCTASE"/>
    <property type="match status" value="1"/>
</dbReference>
<dbReference type="FunFam" id="3.40.50.720:FF:000022">
    <property type="entry name" value="Cinnamyl alcohol dehydrogenase"/>
    <property type="match status" value="1"/>
</dbReference>
<dbReference type="Pfam" id="PF08240">
    <property type="entry name" value="ADH_N"/>
    <property type="match status" value="1"/>
</dbReference>
<dbReference type="SUPFAM" id="SSF51735">
    <property type="entry name" value="NAD(P)-binding Rossmann-fold domains"/>
    <property type="match status" value="1"/>
</dbReference>
<dbReference type="InterPro" id="IPR013154">
    <property type="entry name" value="ADH-like_N"/>
</dbReference>
<feature type="domain" description="Enoyl reductase (ER)" evidence="6">
    <location>
        <begin position="15"/>
        <end position="334"/>
    </location>
</feature>
<sequence>MDASPNGIEFIVYKGSPDRRVVQGITHRDHLNGDEVLIRITHSSLCGSDEHYLGVDMCLGHEGAGVVEALGADVKTLKVGENVAFGYQRSCCGSCVRCLGSLETFCPSRGFYGFDEMDIGSMASHIVFRESFVYKIPPSISNEAASALMCGGATVFNVLDMFSVKPTERVGIVGVGGLGHLAIKFAAKWGCEVIVFSATESKEEEVISWGATEFHVTKDRDTFEHVTPIDHLMVTTSQQLRWPLYLSIMASFGTIYPLTFAEGDLKVPYLPFMTSGLRIQASIVAPRVICNRMLSFAAFHGIGAAIQKYKLDVIGIEQAMDDLREGKIRYKAVLSAGDQDEAREPL</sequence>
<reference evidence="7" key="1">
    <citation type="submission" date="2021-03" db="EMBL/GenBank/DDBJ databases">
        <authorList>
            <person name="Tagirdzhanova G."/>
        </authorList>
    </citation>
    <scope>NUCLEOTIDE SEQUENCE</scope>
</reference>
<accession>A0A8H3G035</accession>
<dbReference type="Pfam" id="PF00107">
    <property type="entry name" value="ADH_zinc_N"/>
    <property type="match status" value="1"/>
</dbReference>
<dbReference type="Gene3D" id="3.40.50.720">
    <property type="entry name" value="NAD(P)-binding Rossmann-like Domain"/>
    <property type="match status" value="1"/>
</dbReference>
<keyword evidence="4" id="KW-0560">Oxidoreductase</keyword>
<dbReference type="Gene3D" id="3.90.180.10">
    <property type="entry name" value="Medium-chain alcohol dehydrogenases, catalytic domain"/>
    <property type="match status" value="1"/>
</dbReference>
<protein>
    <recommendedName>
        <fullName evidence="6">Enoyl reductase (ER) domain-containing protein</fullName>
    </recommendedName>
</protein>
<organism evidence="7 8">
    <name type="scientific">Alectoria fallacina</name>
    <dbReference type="NCBI Taxonomy" id="1903189"/>
    <lineage>
        <taxon>Eukaryota</taxon>
        <taxon>Fungi</taxon>
        <taxon>Dikarya</taxon>
        <taxon>Ascomycota</taxon>
        <taxon>Pezizomycotina</taxon>
        <taxon>Lecanoromycetes</taxon>
        <taxon>OSLEUM clade</taxon>
        <taxon>Lecanoromycetidae</taxon>
        <taxon>Lecanorales</taxon>
        <taxon>Lecanorineae</taxon>
        <taxon>Parmeliaceae</taxon>
        <taxon>Alectoria</taxon>
    </lineage>
</organism>
<dbReference type="InterPro" id="IPR002328">
    <property type="entry name" value="ADH_Zn_CS"/>
</dbReference>
<dbReference type="AlphaFoldDB" id="A0A8H3G035"/>
<dbReference type="InterPro" id="IPR047109">
    <property type="entry name" value="CAD-like"/>
</dbReference>
<keyword evidence="2 5" id="KW-0479">Metal-binding</keyword>